<organism evidence="4 6">
    <name type="scientific">Methanobacterium formicicum</name>
    <dbReference type="NCBI Taxonomy" id="2162"/>
    <lineage>
        <taxon>Archaea</taxon>
        <taxon>Methanobacteriati</taxon>
        <taxon>Methanobacteriota</taxon>
        <taxon>Methanomada group</taxon>
        <taxon>Methanobacteria</taxon>
        <taxon>Methanobacteriales</taxon>
        <taxon>Methanobacteriaceae</taxon>
        <taxon>Methanobacterium</taxon>
    </lineage>
</organism>
<dbReference type="KEGG" id="mfc:BRM9_2296"/>
<reference evidence="5" key="2">
    <citation type="submission" date="2014-09" db="EMBL/GenBank/DDBJ databases">
        <authorList>
            <person name="Bishop-Lilly K.A."/>
            <person name="Broomall S.M."/>
            <person name="Chain P.S."/>
            <person name="Chertkov O."/>
            <person name="Coyne S.R."/>
            <person name="Daligault H.E."/>
            <person name="Davenport K.W."/>
            <person name="Erkkila T."/>
            <person name="Frey K.G."/>
            <person name="Gibbons H.S."/>
            <person name="Gu W."/>
            <person name="Jaissle J."/>
            <person name="Johnson S.L."/>
            <person name="Koroleva G.I."/>
            <person name="Ladner J.T."/>
            <person name="Lo C.-C."/>
            <person name="Minogue T.D."/>
            <person name="Munk C."/>
            <person name="Palacios G.F."/>
            <person name="Redden C.L."/>
            <person name="Rosenzweig C.N."/>
            <person name="Scholz M.B."/>
            <person name="Teshima H."/>
            <person name="Xu Y."/>
        </authorList>
    </citation>
    <scope>NUCLEOTIDE SEQUENCE</scope>
    <source>
        <strain evidence="5">Mb9</strain>
    </source>
</reference>
<dbReference type="InterPro" id="IPR012340">
    <property type="entry name" value="NA-bd_OB-fold"/>
</dbReference>
<dbReference type="EMBL" id="CP006933">
    <property type="protein sequence ID" value="AIS33096.1"/>
    <property type="molecule type" value="Genomic_DNA"/>
</dbReference>
<evidence type="ECO:0000313" key="5">
    <source>
        <dbReference type="EMBL" id="CEL25945.1"/>
    </source>
</evidence>
<dbReference type="InterPro" id="IPR051231">
    <property type="entry name" value="SOSS-B"/>
</dbReference>
<dbReference type="GO" id="GO:0010212">
    <property type="term" value="P:response to ionizing radiation"/>
    <property type="evidence" value="ECO:0007669"/>
    <property type="project" value="TreeGrafter"/>
</dbReference>
<name>A0A089ZE74_METFO</name>
<evidence type="ECO:0000259" key="2">
    <source>
        <dbReference type="Pfam" id="PF01336"/>
    </source>
</evidence>
<dbReference type="InterPro" id="IPR004365">
    <property type="entry name" value="NA-bd_OB_tRNA"/>
</dbReference>
<evidence type="ECO:0000259" key="3">
    <source>
        <dbReference type="Pfam" id="PF08646"/>
    </source>
</evidence>
<dbReference type="PANTHER" id="PTHR13356:SF0">
    <property type="entry name" value="SOSS COMPLEX SUBUNIT B HOMOLOG"/>
    <property type="match status" value="1"/>
</dbReference>
<evidence type="ECO:0000313" key="6">
    <source>
        <dbReference type="Proteomes" id="UP000029661"/>
    </source>
</evidence>
<dbReference type="Pfam" id="PF01336">
    <property type="entry name" value="tRNA_anti-codon"/>
    <property type="match status" value="2"/>
</dbReference>
<dbReference type="Proteomes" id="UP000062768">
    <property type="component" value="Chromosome I"/>
</dbReference>
<feature type="domain" description="OB" evidence="2">
    <location>
        <begin position="84"/>
        <end position="142"/>
    </location>
</feature>
<reference evidence="4" key="1">
    <citation type="submission" date="2013-12" db="EMBL/GenBank/DDBJ databases">
        <title>The complete genome sequence of Methanobacterium sp. BRM9.</title>
        <authorList>
            <consortium name="Pastoral Greenhouse Gas Research Consortium"/>
            <person name="Kelly W.J."/>
            <person name="Leahy S.C."/>
            <person name="Perry R."/>
            <person name="Li D."/>
            <person name="Altermann E."/>
            <person name="Lambie S.C."/>
            <person name="Attwood G.T."/>
        </authorList>
    </citation>
    <scope>NUCLEOTIDE SEQUENCE [LARGE SCALE GENOMIC DNA]</scope>
    <source>
        <strain evidence="4">BRM9</strain>
    </source>
</reference>
<dbReference type="STRING" id="2162.BRM9_2296"/>
<keyword evidence="1" id="KW-0238">DNA-binding</keyword>
<dbReference type="PANTHER" id="PTHR13356">
    <property type="entry name" value="OB FOLD NUCLEIC ACID BINDING PROTEIN-RELATED"/>
    <property type="match status" value="1"/>
</dbReference>
<dbReference type="RefSeq" id="WP_048085812.1">
    <property type="nucleotide sequence ID" value="NZ_CP006933.1"/>
</dbReference>
<gene>
    <name evidence="4" type="ORF">BRM9_2296</name>
    <name evidence="5" type="ORF">MB9_2334</name>
</gene>
<dbReference type="GeneID" id="26740564"/>
<sequence>MREISQEIKDEYGKIKDKISYEEFLKKMEEYKEENADVSFIDDISIAQMVVGNYITEKNEPTEEVKDFWKVADLETGTQHINLLGRVMSISNVKKFTSKKGREGKLANLILADETGRIRVVFWTENIKLLDKIQEGDVVQINDVEVKQGFREDETHLNLHSSLEKLDPKEYPDLPPYNDKITPLNEVKGDEEVNVVGRITRVPRIRTFDRNGRDGKVASLELQDKSGTMQLTLWNKDTQIIEDLELAEGDAIKVVGAQSRVRNGEVSLNHSWIGRIVKGDFEVPEYQENILKIGDAHEIRNVTLLGLVSKVYDTITFERDDGTTGKVKSLELEDDTGPIRVTLWNDDTDLDVKKMDLLKIIGGNIEFDDYSGTNYRVNTNWNSKLIVNPPIDNDLKVLLNEVGKYLKPVKIGDLNNIEEDGEEVDVVGRVVNLYEPNEFQRDDGSMGMVRTIEIADDTGMVRVSLWDNKAEHPMKEGDAIKIENARSRLGDYQVDLSVGRTSRMVAPSEEEIKALPSLKDVESMIYQTKKIQELAEGDRDVSLSGRILSIGEPTQFTKSDGSSGLVRSIEIADESGVVRASLWDDQANAPLKEGEAIKIENPRVTLRNDNIELSVGRTTLINKISDEEASVPSLEEIEGKLYPSKKIEDIEEGDQNIKVTGEVVDIRGNKILFEMCPNCNKRVNWVDNAYICDICGEEIKKPNMLMIIGLLLEDDTGTISITFFRKAAEEVLGMTTSEAEEIIATTGDEGSLEEKVGDLVGQQITVIADASFDEYNEEVRLNARKTLDIKL</sequence>
<dbReference type="EMBL" id="LN734822">
    <property type="protein sequence ID" value="CEL25945.1"/>
    <property type="molecule type" value="Genomic_DNA"/>
</dbReference>
<feature type="domain" description="Replication factor A C-terminal" evidence="3">
    <location>
        <begin position="658"/>
        <end position="783"/>
    </location>
</feature>
<keyword evidence="7" id="KW-1185">Reference proteome</keyword>
<proteinExistence type="predicted"/>
<dbReference type="SUPFAM" id="SSF50249">
    <property type="entry name" value="Nucleic acid-binding proteins"/>
    <property type="match status" value="6"/>
</dbReference>
<protein>
    <submittedName>
        <fullName evidence="4">Replication factor A</fullName>
    </submittedName>
    <submittedName>
        <fullName evidence="5">Replication factor-A domain-containing protein</fullName>
    </submittedName>
</protein>
<feature type="domain" description="OB" evidence="2">
    <location>
        <begin position="193"/>
        <end position="270"/>
    </location>
</feature>
<evidence type="ECO:0000313" key="4">
    <source>
        <dbReference type="EMBL" id="AIS33096.1"/>
    </source>
</evidence>
<dbReference type="CDD" id="cd04491">
    <property type="entry name" value="SoSSB_OBF"/>
    <property type="match status" value="5"/>
</dbReference>
<dbReference type="Gene3D" id="2.40.50.140">
    <property type="entry name" value="Nucleic acid-binding proteins"/>
    <property type="match status" value="6"/>
</dbReference>
<dbReference type="PATRIC" id="fig|2162.10.peg.2404"/>
<dbReference type="AlphaFoldDB" id="A0A089ZE74"/>
<dbReference type="OrthoDB" id="6262at2157"/>
<dbReference type="Proteomes" id="UP000029661">
    <property type="component" value="Chromosome"/>
</dbReference>
<evidence type="ECO:0000313" key="7">
    <source>
        <dbReference type="Proteomes" id="UP000062768"/>
    </source>
</evidence>
<dbReference type="InterPro" id="IPR013955">
    <property type="entry name" value="Rep_factor-A_C"/>
</dbReference>
<dbReference type="GO" id="GO:0000724">
    <property type="term" value="P:double-strand break repair via homologous recombination"/>
    <property type="evidence" value="ECO:0007669"/>
    <property type="project" value="TreeGrafter"/>
</dbReference>
<accession>A0A089ZE74</accession>
<dbReference type="GO" id="GO:0003677">
    <property type="term" value="F:DNA binding"/>
    <property type="evidence" value="ECO:0007669"/>
    <property type="project" value="UniProtKB-KW"/>
</dbReference>
<evidence type="ECO:0000256" key="1">
    <source>
        <dbReference type="ARBA" id="ARBA00023125"/>
    </source>
</evidence>
<dbReference type="Pfam" id="PF08646">
    <property type="entry name" value="Rep_fac-A_C"/>
    <property type="match status" value="1"/>
</dbReference>